<gene>
    <name evidence="1" type="ORF">UFOVP10_18</name>
</gene>
<protein>
    <submittedName>
        <fullName evidence="1">NTP-PPase_u3 domain containing protein</fullName>
    </submittedName>
</protein>
<reference evidence="1" key="1">
    <citation type="submission" date="2020-04" db="EMBL/GenBank/DDBJ databases">
        <authorList>
            <person name="Chiriac C."/>
            <person name="Salcher M."/>
            <person name="Ghai R."/>
            <person name="Kavagutti S V."/>
        </authorList>
    </citation>
    <scope>NUCLEOTIDE SEQUENCE</scope>
</reference>
<accession>A0A6J5KHP0</accession>
<dbReference type="EMBL" id="LR796142">
    <property type="protein sequence ID" value="CAB4121055.1"/>
    <property type="molecule type" value="Genomic_DNA"/>
</dbReference>
<evidence type="ECO:0000313" key="1">
    <source>
        <dbReference type="EMBL" id="CAB4121055.1"/>
    </source>
</evidence>
<name>A0A6J5KHP0_9CAUD</name>
<dbReference type="Gene3D" id="1.10.287.1080">
    <property type="entry name" value="MazG-like"/>
    <property type="match status" value="1"/>
</dbReference>
<sequence>MTTYADVELKVIRWAEDRRIIPNSTPQMQLMKAVCEMGELADATIKDDREGIVDGVGDVMVCLINYCALADINLVDCLESAYNEIKDRKGTLLPNGVFVKELQ</sequence>
<dbReference type="CDD" id="cd11540">
    <property type="entry name" value="NTP-PPase_u3"/>
    <property type="match status" value="1"/>
</dbReference>
<organism evidence="1">
    <name type="scientific">uncultured Caudovirales phage</name>
    <dbReference type="NCBI Taxonomy" id="2100421"/>
    <lineage>
        <taxon>Viruses</taxon>
        <taxon>Duplodnaviria</taxon>
        <taxon>Heunggongvirae</taxon>
        <taxon>Uroviricota</taxon>
        <taxon>Caudoviricetes</taxon>
        <taxon>Peduoviridae</taxon>
        <taxon>Maltschvirus</taxon>
        <taxon>Maltschvirus maltsch</taxon>
    </lineage>
</organism>
<proteinExistence type="predicted"/>
<dbReference type="SUPFAM" id="SSF101386">
    <property type="entry name" value="all-alpha NTP pyrophosphatases"/>
    <property type="match status" value="1"/>
</dbReference>